<organism evidence="2 3">
    <name type="scientific">Salinisphaera dokdonensis CL-ES53</name>
    <dbReference type="NCBI Taxonomy" id="1304272"/>
    <lineage>
        <taxon>Bacteria</taxon>
        <taxon>Pseudomonadati</taxon>
        <taxon>Pseudomonadota</taxon>
        <taxon>Gammaproteobacteria</taxon>
        <taxon>Salinisphaerales</taxon>
        <taxon>Salinisphaeraceae</taxon>
        <taxon>Salinisphaera</taxon>
    </lineage>
</organism>
<protein>
    <recommendedName>
        <fullName evidence="1">NIF system FeS cluster assembly NifU N-terminal domain-containing protein</fullName>
    </recommendedName>
</protein>
<dbReference type="Pfam" id="PF01592">
    <property type="entry name" value="NifU_N"/>
    <property type="match status" value="1"/>
</dbReference>
<dbReference type="Proteomes" id="UP001460888">
    <property type="component" value="Unassembled WGS sequence"/>
</dbReference>
<evidence type="ECO:0000259" key="1">
    <source>
        <dbReference type="Pfam" id="PF01592"/>
    </source>
</evidence>
<dbReference type="EMBL" id="APND01000001">
    <property type="protein sequence ID" value="MES1928093.1"/>
    <property type="molecule type" value="Genomic_DNA"/>
</dbReference>
<keyword evidence="3" id="KW-1185">Reference proteome</keyword>
<proteinExistence type="predicted"/>
<reference evidence="2 3" key="1">
    <citation type="submission" date="2013-03" db="EMBL/GenBank/DDBJ databases">
        <title>Salinisphaera dokdonensis CL-ES53 Genome Sequencing.</title>
        <authorList>
            <person name="Li C."/>
            <person name="Lai Q."/>
            <person name="Shao Z."/>
        </authorList>
    </citation>
    <scope>NUCLEOTIDE SEQUENCE [LARGE SCALE GENOMIC DNA]</scope>
    <source>
        <strain evidence="2 3">CL-ES53</strain>
    </source>
</reference>
<comment type="caution">
    <text evidence="2">The sequence shown here is derived from an EMBL/GenBank/DDBJ whole genome shotgun (WGS) entry which is preliminary data.</text>
</comment>
<dbReference type="InterPro" id="IPR002871">
    <property type="entry name" value="NIF_FeS_clus_asmbl_NifU_N"/>
</dbReference>
<gene>
    <name evidence="2" type="ORF">SADO_02520</name>
</gene>
<evidence type="ECO:0000313" key="3">
    <source>
        <dbReference type="Proteomes" id="UP001460888"/>
    </source>
</evidence>
<dbReference type="SUPFAM" id="SSF82649">
    <property type="entry name" value="SufE/NifU"/>
    <property type="match status" value="1"/>
</dbReference>
<name>A0ABV2AWR0_9GAMM</name>
<accession>A0ABV2AWR0</accession>
<feature type="domain" description="NIF system FeS cluster assembly NifU N-terminal" evidence="1">
    <location>
        <begin position="15"/>
        <end position="94"/>
    </location>
</feature>
<dbReference type="Gene3D" id="3.90.1010.10">
    <property type="match status" value="1"/>
</dbReference>
<evidence type="ECO:0000313" key="2">
    <source>
        <dbReference type="EMBL" id="MES1928093.1"/>
    </source>
</evidence>
<sequence>MGDADTPGEDAHCRIHLACEQEDNERRIVAAAFAAFGPPVVVACADWLCEQLRDRTINDARSLKLRDIEQALALAPGERYAALLAIDALASALGNLG</sequence>